<comment type="caution">
    <text evidence="2">The sequence shown here is derived from an EMBL/GenBank/DDBJ whole genome shotgun (WGS) entry which is preliminary data.</text>
</comment>
<evidence type="ECO:0000313" key="3">
    <source>
        <dbReference type="Proteomes" id="UP000316714"/>
    </source>
</evidence>
<protein>
    <recommendedName>
        <fullName evidence="4">Phosphate-selective porin O and P</fullName>
    </recommendedName>
</protein>
<accession>A0A5C5VFK6</accession>
<evidence type="ECO:0000256" key="1">
    <source>
        <dbReference type="SAM" id="SignalP"/>
    </source>
</evidence>
<feature type="signal peptide" evidence="1">
    <location>
        <begin position="1"/>
        <end position="31"/>
    </location>
</feature>
<keyword evidence="1" id="KW-0732">Signal</keyword>
<proteinExistence type="predicted"/>
<sequence length="489" mass="53796" precursor="true">MADSPLQFALRTATAALCALVVLSLASGAHAGEEDGAVEFELPALMAVAPDAVPDSGVAPALYTPELTSASIEPCAWDCPSDSWAGQGWLRHVRVGYDDGFVVVSERPVELNDGRAPFVMRVNGWGQLRHTATHYEDPDDDLNQFQLKRARLIFSGSVFTPDFEYFLQLDGRSSSGDDMRLLDYYMVYDVGHDLLGRPRGRLGFKAGKYKMPFSLARQISGREFEFTDRSVASMYFDVNRSLAWGLFGQEDVFGKPVHWEFALFNGLVTGGAETGSSGALDDNFATSMRVYGYPIGDWGASQLADLEEHESLAARVGGGFASSKINDSGFTEFDSSRVVDSGQTLASLLPLAVDQYTVSLWAVDASFKLQGWSLTYEYYFRNISQFQGAAIPDLFDHGFWLQAGKFVCPERLELVARWSRVQGTSGTLGVRSESTEEVAGGFVWYVRGQHAKWTLDITHVNGSPINSQSLDITPGNAGWLFRNQIQFAF</sequence>
<dbReference type="Gene3D" id="2.40.160.10">
    <property type="entry name" value="Porin"/>
    <property type="match status" value="1"/>
</dbReference>
<dbReference type="InterPro" id="IPR010870">
    <property type="entry name" value="Porin_O/P"/>
</dbReference>
<reference evidence="2 3" key="1">
    <citation type="submission" date="2019-02" db="EMBL/GenBank/DDBJ databases">
        <title>Deep-cultivation of Planctomycetes and their phenomic and genomic characterization uncovers novel biology.</title>
        <authorList>
            <person name="Wiegand S."/>
            <person name="Jogler M."/>
            <person name="Boedeker C."/>
            <person name="Pinto D."/>
            <person name="Vollmers J."/>
            <person name="Rivas-Marin E."/>
            <person name="Kohn T."/>
            <person name="Peeters S.H."/>
            <person name="Heuer A."/>
            <person name="Rast P."/>
            <person name="Oberbeckmann S."/>
            <person name="Bunk B."/>
            <person name="Jeske O."/>
            <person name="Meyerdierks A."/>
            <person name="Storesund J.E."/>
            <person name="Kallscheuer N."/>
            <person name="Luecker S."/>
            <person name="Lage O.M."/>
            <person name="Pohl T."/>
            <person name="Merkel B.J."/>
            <person name="Hornburger P."/>
            <person name="Mueller R.-W."/>
            <person name="Bruemmer F."/>
            <person name="Labrenz M."/>
            <person name="Spormann A.M."/>
            <person name="Op Den Camp H."/>
            <person name="Overmann J."/>
            <person name="Amann R."/>
            <person name="Jetten M.S.M."/>
            <person name="Mascher T."/>
            <person name="Medema M.H."/>
            <person name="Devos D.P."/>
            <person name="Kaster A.-K."/>
            <person name="Ovreas L."/>
            <person name="Rohde M."/>
            <person name="Galperin M.Y."/>
            <person name="Jogler C."/>
        </authorList>
    </citation>
    <scope>NUCLEOTIDE SEQUENCE [LARGE SCALE GENOMIC DNA]</scope>
    <source>
        <strain evidence="2 3">KOR34</strain>
    </source>
</reference>
<organism evidence="2 3">
    <name type="scientific">Posidoniimonas corsicana</name>
    <dbReference type="NCBI Taxonomy" id="1938618"/>
    <lineage>
        <taxon>Bacteria</taxon>
        <taxon>Pseudomonadati</taxon>
        <taxon>Planctomycetota</taxon>
        <taxon>Planctomycetia</taxon>
        <taxon>Pirellulales</taxon>
        <taxon>Lacipirellulaceae</taxon>
        <taxon>Posidoniimonas</taxon>
    </lineage>
</organism>
<dbReference type="EMBL" id="SIHJ01000001">
    <property type="protein sequence ID" value="TWT36475.1"/>
    <property type="molecule type" value="Genomic_DNA"/>
</dbReference>
<evidence type="ECO:0000313" key="2">
    <source>
        <dbReference type="EMBL" id="TWT36475.1"/>
    </source>
</evidence>
<feature type="chain" id="PRO_5023129141" description="Phosphate-selective porin O and P" evidence="1">
    <location>
        <begin position="32"/>
        <end position="489"/>
    </location>
</feature>
<dbReference type="InterPro" id="IPR023614">
    <property type="entry name" value="Porin_dom_sf"/>
</dbReference>
<keyword evidence="3" id="KW-1185">Reference proteome</keyword>
<dbReference type="Proteomes" id="UP000316714">
    <property type="component" value="Unassembled WGS sequence"/>
</dbReference>
<dbReference type="RefSeq" id="WP_146563407.1">
    <property type="nucleotide sequence ID" value="NZ_SIHJ01000001.1"/>
</dbReference>
<dbReference type="AlphaFoldDB" id="A0A5C5VFK6"/>
<evidence type="ECO:0008006" key="4">
    <source>
        <dbReference type="Google" id="ProtNLM"/>
    </source>
</evidence>
<gene>
    <name evidence="2" type="ORF">KOR34_13810</name>
</gene>
<dbReference type="OrthoDB" id="9760167at2"/>
<dbReference type="Pfam" id="PF07396">
    <property type="entry name" value="Porin_O_P"/>
    <property type="match status" value="1"/>
</dbReference>
<name>A0A5C5VFK6_9BACT</name>